<dbReference type="Pfam" id="PF04116">
    <property type="entry name" value="FA_hydroxylase"/>
    <property type="match status" value="1"/>
</dbReference>
<evidence type="ECO:0000259" key="7">
    <source>
        <dbReference type="Pfam" id="PF04116"/>
    </source>
</evidence>
<feature type="region of interest" description="Disordered" evidence="5">
    <location>
        <begin position="183"/>
        <end position="202"/>
    </location>
</feature>
<dbReference type="PANTHER" id="PTHR11863">
    <property type="entry name" value="STEROL DESATURASE"/>
    <property type="match status" value="1"/>
</dbReference>
<evidence type="ECO:0000313" key="8">
    <source>
        <dbReference type="EMBL" id="KAK6340502.1"/>
    </source>
</evidence>
<sequence>MSAIIGSLGGLGLLFNNYTASSLNLFFFWMTWTTLILSHPPLRVELIATFFVRILFFYIPALIFTIFDNLVPSLAGKEPRVQSSSRKTISIPTGKGKKKQVRFSNINNGLIFAVLMSLGNTLLGIAVQTILEYINVDLFKRQRLLRITSALPYPWDMAKGIGYAIILREILIYYPHRHIHNTPQSPLHKQHTHPTPTTSSLNLTSTTPTDYLLLQFIPVYLPSVMLSFHLLTYLAFVAITSLVDLICYSQYDYLPKAFFVGRIAKRVRVHYDCGGAGGYGWIGILDWWHGTEVKWNKGGVMGVGGGGEEGEGFTDAVKKSAKKRKAARRRKDLVHESD</sequence>
<keyword evidence="3 6" id="KW-1133">Transmembrane helix</keyword>
<evidence type="ECO:0000256" key="4">
    <source>
        <dbReference type="ARBA" id="ARBA00023136"/>
    </source>
</evidence>
<dbReference type="InterPro" id="IPR050307">
    <property type="entry name" value="Sterol_Desaturase_Related"/>
</dbReference>
<dbReference type="GO" id="GO:0016020">
    <property type="term" value="C:membrane"/>
    <property type="evidence" value="ECO:0007669"/>
    <property type="project" value="UniProtKB-SubCell"/>
</dbReference>
<keyword evidence="9" id="KW-1185">Reference proteome</keyword>
<dbReference type="AlphaFoldDB" id="A0AAV9UEC8"/>
<dbReference type="Proteomes" id="UP001375240">
    <property type="component" value="Unassembled WGS sequence"/>
</dbReference>
<dbReference type="EMBL" id="JAVHNQ010000008">
    <property type="protein sequence ID" value="KAK6340502.1"/>
    <property type="molecule type" value="Genomic_DNA"/>
</dbReference>
<comment type="subcellular location">
    <subcellularLocation>
        <location evidence="1">Membrane</location>
    </subcellularLocation>
</comment>
<evidence type="ECO:0000256" key="5">
    <source>
        <dbReference type="SAM" id="MobiDB-lite"/>
    </source>
</evidence>
<keyword evidence="2 6" id="KW-0812">Transmembrane</keyword>
<dbReference type="GO" id="GO:0005506">
    <property type="term" value="F:iron ion binding"/>
    <property type="evidence" value="ECO:0007669"/>
    <property type="project" value="InterPro"/>
</dbReference>
<feature type="region of interest" description="Disordered" evidence="5">
    <location>
        <begin position="307"/>
        <end position="338"/>
    </location>
</feature>
<feature type="compositionally biased region" description="Basic residues" evidence="5">
    <location>
        <begin position="319"/>
        <end position="332"/>
    </location>
</feature>
<dbReference type="InterPro" id="IPR006694">
    <property type="entry name" value="Fatty_acid_hydroxylase"/>
</dbReference>
<evidence type="ECO:0000256" key="1">
    <source>
        <dbReference type="ARBA" id="ARBA00004370"/>
    </source>
</evidence>
<accession>A0AAV9UEC8</accession>
<comment type="caution">
    <text evidence="8">The sequence shown here is derived from an EMBL/GenBank/DDBJ whole genome shotgun (WGS) entry which is preliminary data.</text>
</comment>
<proteinExistence type="predicted"/>
<reference evidence="8 9" key="1">
    <citation type="submission" date="2019-10" db="EMBL/GenBank/DDBJ databases">
        <authorList>
            <person name="Palmer J.M."/>
        </authorList>
    </citation>
    <scope>NUCLEOTIDE SEQUENCE [LARGE SCALE GENOMIC DNA]</scope>
    <source>
        <strain evidence="8 9">TWF696</strain>
    </source>
</reference>
<feature type="domain" description="Fatty acid hydroxylase" evidence="7">
    <location>
        <begin position="164"/>
        <end position="291"/>
    </location>
</feature>
<feature type="transmembrane region" description="Helical" evidence="6">
    <location>
        <begin position="109"/>
        <end position="131"/>
    </location>
</feature>
<organism evidence="8 9">
    <name type="scientific">Orbilia brochopaga</name>
    <dbReference type="NCBI Taxonomy" id="3140254"/>
    <lineage>
        <taxon>Eukaryota</taxon>
        <taxon>Fungi</taxon>
        <taxon>Dikarya</taxon>
        <taxon>Ascomycota</taxon>
        <taxon>Pezizomycotina</taxon>
        <taxon>Orbiliomycetes</taxon>
        <taxon>Orbiliales</taxon>
        <taxon>Orbiliaceae</taxon>
        <taxon>Orbilia</taxon>
    </lineage>
</organism>
<evidence type="ECO:0000313" key="9">
    <source>
        <dbReference type="Proteomes" id="UP001375240"/>
    </source>
</evidence>
<feature type="compositionally biased region" description="Low complexity" evidence="5">
    <location>
        <begin position="193"/>
        <end position="202"/>
    </location>
</feature>
<feature type="transmembrane region" description="Helical" evidence="6">
    <location>
        <begin position="46"/>
        <end position="67"/>
    </location>
</feature>
<keyword evidence="4 6" id="KW-0472">Membrane</keyword>
<name>A0AAV9UEC8_9PEZI</name>
<evidence type="ECO:0000256" key="3">
    <source>
        <dbReference type="ARBA" id="ARBA00022989"/>
    </source>
</evidence>
<evidence type="ECO:0000256" key="2">
    <source>
        <dbReference type="ARBA" id="ARBA00022692"/>
    </source>
</evidence>
<dbReference type="GO" id="GO:0016491">
    <property type="term" value="F:oxidoreductase activity"/>
    <property type="evidence" value="ECO:0007669"/>
    <property type="project" value="InterPro"/>
</dbReference>
<evidence type="ECO:0000256" key="6">
    <source>
        <dbReference type="SAM" id="Phobius"/>
    </source>
</evidence>
<dbReference type="GO" id="GO:0008610">
    <property type="term" value="P:lipid biosynthetic process"/>
    <property type="evidence" value="ECO:0007669"/>
    <property type="project" value="InterPro"/>
</dbReference>
<feature type="transmembrane region" description="Helical" evidence="6">
    <location>
        <begin position="230"/>
        <end position="248"/>
    </location>
</feature>
<gene>
    <name evidence="8" type="ORF">TWF696_008828</name>
</gene>
<protein>
    <recommendedName>
        <fullName evidence="7">Fatty acid hydroxylase domain-containing protein</fullName>
    </recommendedName>
</protein>